<sequence length="308" mass="34294">MSNKHRIILITLRYALTCMSTQKSAYLYAFLAVLLWSTVASAFKLSLRYLDYANLLLYASLASLLIFSILTVVQGKVHALKDLSAHRYSAVLGLINPFLYYLVLFKAYSLLPAQEAQALNYTWPIMLTLLSIPLLKQKVRLRNFLGVLISFCGVLIISTRGNITALKFANPYGAFLGLMSALIWATYWILNLKDEREAVIKMFFNFVFGFIYTLVFVLLVHGLTSPPLKGLAGAVYIGAFEMGITFLLWLKALELSETTAQIANLVYLTPFISLIIIHFAVGEKILISTIIGLALIVAGIIYGGTRRG</sequence>
<keyword evidence="1" id="KW-0812">Transmembrane</keyword>
<dbReference type="InterPro" id="IPR000620">
    <property type="entry name" value="EamA_dom"/>
</dbReference>
<gene>
    <name evidence="3" type="ORF">TES1_1523</name>
</gene>
<feature type="transmembrane region" description="Helical" evidence="1">
    <location>
        <begin position="85"/>
        <end position="103"/>
    </location>
</feature>
<dbReference type="PANTHER" id="PTHR22911:SF137">
    <property type="entry name" value="SOLUTE CARRIER FAMILY 35 MEMBER G2-RELATED"/>
    <property type="match status" value="1"/>
</dbReference>
<reference evidence="3 4" key="1">
    <citation type="journal article" date="2014" name="Int. J. Syst. Evol. Microbiol.">
        <title>Thermococcus paralvinellae sp. nov. and Thermococcus cleftensis sp. nov. of hyperthermophilic heterotrophs from deep-sea hydrothermal vents.</title>
        <authorList>
            <person name="Hensley S.A."/>
            <person name="Jung J.H."/>
            <person name="Park C.S."/>
            <person name="Holden J.F."/>
        </authorList>
    </citation>
    <scope>NUCLEOTIDE SEQUENCE [LARGE SCALE GENOMIC DNA]</scope>
    <source>
        <strain evidence="3 4">ES1</strain>
    </source>
</reference>
<feature type="transmembrane region" description="Helical" evidence="1">
    <location>
        <begin position="285"/>
        <end position="304"/>
    </location>
</feature>
<feature type="transmembrane region" description="Helical" evidence="1">
    <location>
        <begin position="202"/>
        <end position="224"/>
    </location>
</feature>
<evidence type="ECO:0000313" key="4">
    <source>
        <dbReference type="Proteomes" id="UP000019027"/>
    </source>
</evidence>
<feature type="domain" description="EamA" evidence="2">
    <location>
        <begin position="172"/>
        <end position="301"/>
    </location>
</feature>
<evidence type="ECO:0000313" key="3">
    <source>
        <dbReference type="EMBL" id="AHF80901.1"/>
    </source>
</evidence>
<dbReference type="AlphaFoldDB" id="W0I483"/>
<feature type="transmembrane region" description="Helical" evidence="1">
    <location>
        <begin position="169"/>
        <end position="190"/>
    </location>
</feature>
<dbReference type="PANTHER" id="PTHR22911">
    <property type="entry name" value="ACYL-MALONYL CONDENSING ENZYME-RELATED"/>
    <property type="match status" value="1"/>
</dbReference>
<feature type="domain" description="EamA" evidence="2">
    <location>
        <begin position="24"/>
        <end position="159"/>
    </location>
</feature>
<feature type="transmembrane region" description="Helical" evidence="1">
    <location>
        <begin position="230"/>
        <end position="250"/>
    </location>
</feature>
<dbReference type="InterPro" id="IPR037185">
    <property type="entry name" value="EmrE-like"/>
</dbReference>
<evidence type="ECO:0000256" key="1">
    <source>
        <dbReference type="SAM" id="Phobius"/>
    </source>
</evidence>
<evidence type="ECO:0000259" key="2">
    <source>
        <dbReference type="Pfam" id="PF00892"/>
    </source>
</evidence>
<keyword evidence="1" id="KW-1133">Transmembrane helix</keyword>
<name>W0I483_9EURY</name>
<feature type="transmembrane region" description="Helical" evidence="1">
    <location>
        <begin position="25"/>
        <end position="43"/>
    </location>
</feature>
<keyword evidence="1" id="KW-0472">Membrane</keyword>
<dbReference type="Pfam" id="PF00892">
    <property type="entry name" value="EamA"/>
    <property type="match status" value="2"/>
</dbReference>
<protein>
    <submittedName>
        <fullName evidence="3">Drug/metabolite transporter (DMT) permease</fullName>
    </submittedName>
</protein>
<accession>W0I483</accession>
<dbReference type="GO" id="GO:0016020">
    <property type="term" value="C:membrane"/>
    <property type="evidence" value="ECO:0007669"/>
    <property type="project" value="InterPro"/>
</dbReference>
<keyword evidence="4" id="KW-1185">Reference proteome</keyword>
<proteinExistence type="predicted"/>
<organism evidence="3 4">
    <name type="scientific">Thermococcus paralvinellae</name>
    <dbReference type="NCBI Taxonomy" id="582419"/>
    <lineage>
        <taxon>Archaea</taxon>
        <taxon>Methanobacteriati</taxon>
        <taxon>Methanobacteriota</taxon>
        <taxon>Thermococci</taxon>
        <taxon>Thermococcales</taxon>
        <taxon>Thermococcaceae</taxon>
        <taxon>Thermococcus</taxon>
    </lineage>
</organism>
<dbReference type="STRING" id="582419.TES1_1523"/>
<feature type="transmembrane region" description="Helical" evidence="1">
    <location>
        <begin position="144"/>
        <end position="163"/>
    </location>
</feature>
<dbReference type="HOGENOM" id="CLU_064680_1_0_2"/>
<dbReference type="EMBL" id="CP006965">
    <property type="protein sequence ID" value="AHF80901.1"/>
    <property type="molecule type" value="Genomic_DNA"/>
</dbReference>
<dbReference type="SUPFAM" id="SSF103481">
    <property type="entry name" value="Multidrug resistance efflux transporter EmrE"/>
    <property type="match status" value="2"/>
</dbReference>
<dbReference type="KEGG" id="ths:TES1_1523"/>
<dbReference type="Proteomes" id="UP000019027">
    <property type="component" value="Chromosome"/>
</dbReference>
<feature type="transmembrane region" description="Helical" evidence="1">
    <location>
        <begin position="55"/>
        <end position="73"/>
    </location>
</feature>
<feature type="transmembrane region" description="Helical" evidence="1">
    <location>
        <begin position="262"/>
        <end position="279"/>
    </location>
</feature>